<dbReference type="Pfam" id="PF13354">
    <property type="entry name" value="Beta-lactamase2"/>
    <property type="match status" value="1"/>
</dbReference>
<dbReference type="SUPFAM" id="SSF56601">
    <property type="entry name" value="beta-lactamase/transpeptidase-like"/>
    <property type="match status" value="1"/>
</dbReference>
<evidence type="ECO:0000259" key="4">
    <source>
        <dbReference type="Pfam" id="PF13354"/>
    </source>
</evidence>
<dbReference type="InterPro" id="IPR012338">
    <property type="entry name" value="Beta-lactam/transpept-like"/>
</dbReference>
<evidence type="ECO:0000256" key="1">
    <source>
        <dbReference type="ARBA" id="ARBA00001526"/>
    </source>
</evidence>
<dbReference type="InParanoid" id="A0A4R6QIM7"/>
<dbReference type="RefSeq" id="WP_133703585.1">
    <property type="nucleotide sequence ID" value="NZ_SNXS01000012.1"/>
</dbReference>
<dbReference type="PANTHER" id="PTHR35333:SF3">
    <property type="entry name" value="BETA-LACTAMASE-TYPE TRANSPEPTIDASE FOLD CONTAINING PROTEIN"/>
    <property type="match status" value="1"/>
</dbReference>
<evidence type="ECO:0000256" key="3">
    <source>
        <dbReference type="ARBA" id="ARBA00012865"/>
    </source>
</evidence>
<dbReference type="InterPro" id="IPR045155">
    <property type="entry name" value="Beta-lactam_cat"/>
</dbReference>
<dbReference type="OrthoDB" id="5494045at2"/>
<feature type="domain" description="Beta-lactamase class A catalytic" evidence="4">
    <location>
        <begin position="123"/>
        <end position="372"/>
    </location>
</feature>
<sequence length="409" mass="43579">MNAGELAEALRAAVREQRFDETPDAMLGGAALTHPPSIDLAVAAFMPGRAPVWANVLFSREHPQGLVADISADAGPVRNVHFLADQTDAQLNSIAWRPHSDWSRLSWRSLGGAGAPLRFVAPYPASLLKLMVAVGVARLVDAGAVVWDEALSYQGEVREVRDWGLDMIAQSSNQATSALVSLLHAWGAIRRDAGGEVHNELHQLFEAQGLPTLRLANTRADGGWGNGAGSGVGQIQMTAWDTLRLLWLLDEQAPPPPWLPPGAPPLLSAASRARLRGWLDAQGLHTLLSSGLLAGLPGWVPGLDARLPAGWLQADGTARVAGETYPGDLRALAARATLRFAHKTGTTENYASDAGIVQGIAPARRHYLIALLSNLGSRYAPHPLCASTWRLPALGAAIDRYLSARMESA</sequence>
<dbReference type="AlphaFoldDB" id="A0A4R6QIM7"/>
<dbReference type="Proteomes" id="UP000295361">
    <property type="component" value="Unassembled WGS sequence"/>
</dbReference>
<comment type="catalytic activity">
    <reaction evidence="1">
        <text>a beta-lactam + H2O = a substituted beta-amino acid</text>
        <dbReference type="Rhea" id="RHEA:20401"/>
        <dbReference type="ChEBI" id="CHEBI:15377"/>
        <dbReference type="ChEBI" id="CHEBI:35627"/>
        <dbReference type="ChEBI" id="CHEBI:140347"/>
        <dbReference type="EC" id="3.5.2.6"/>
    </reaction>
</comment>
<name>A0A4R6QIM7_9BURK</name>
<dbReference type="EMBL" id="SNXS01000012">
    <property type="protein sequence ID" value="TDP61500.1"/>
    <property type="molecule type" value="Genomic_DNA"/>
</dbReference>
<dbReference type="PANTHER" id="PTHR35333">
    <property type="entry name" value="BETA-LACTAMASE"/>
    <property type="match status" value="1"/>
</dbReference>
<dbReference type="GO" id="GO:0030655">
    <property type="term" value="P:beta-lactam antibiotic catabolic process"/>
    <property type="evidence" value="ECO:0007669"/>
    <property type="project" value="InterPro"/>
</dbReference>
<dbReference type="GO" id="GO:0008800">
    <property type="term" value="F:beta-lactamase activity"/>
    <property type="evidence" value="ECO:0007669"/>
    <property type="project" value="UniProtKB-EC"/>
</dbReference>
<protein>
    <recommendedName>
        <fullName evidence="3">beta-lactamase</fullName>
        <ecNumber evidence="3">3.5.2.6</ecNumber>
    </recommendedName>
</protein>
<keyword evidence="6" id="KW-1185">Reference proteome</keyword>
<comment type="caution">
    <text evidence="5">The sequence shown here is derived from an EMBL/GenBank/DDBJ whole genome shotgun (WGS) entry which is preliminary data.</text>
</comment>
<accession>A0A4R6QIM7</accession>
<organism evidence="5 6">
    <name type="scientific">Roseateles toxinivorans</name>
    <dbReference type="NCBI Taxonomy" id="270368"/>
    <lineage>
        <taxon>Bacteria</taxon>
        <taxon>Pseudomonadati</taxon>
        <taxon>Pseudomonadota</taxon>
        <taxon>Betaproteobacteria</taxon>
        <taxon>Burkholderiales</taxon>
        <taxon>Sphaerotilaceae</taxon>
        <taxon>Roseateles</taxon>
    </lineage>
</organism>
<comment type="similarity">
    <text evidence="2">Belongs to the class-A beta-lactamase family.</text>
</comment>
<gene>
    <name evidence="5" type="ORF">DES47_11249</name>
</gene>
<dbReference type="Gene3D" id="3.40.710.10">
    <property type="entry name" value="DD-peptidase/beta-lactamase superfamily"/>
    <property type="match status" value="1"/>
</dbReference>
<proteinExistence type="inferred from homology"/>
<evidence type="ECO:0000313" key="5">
    <source>
        <dbReference type="EMBL" id="TDP61500.1"/>
    </source>
</evidence>
<evidence type="ECO:0000313" key="6">
    <source>
        <dbReference type="Proteomes" id="UP000295361"/>
    </source>
</evidence>
<dbReference type="GO" id="GO:0046677">
    <property type="term" value="P:response to antibiotic"/>
    <property type="evidence" value="ECO:0007669"/>
    <property type="project" value="InterPro"/>
</dbReference>
<reference evidence="5 6" key="1">
    <citation type="submission" date="2019-03" db="EMBL/GenBank/DDBJ databases">
        <title>Genomic Encyclopedia of Type Strains, Phase IV (KMG-IV): sequencing the most valuable type-strain genomes for metagenomic binning, comparative biology and taxonomic classification.</title>
        <authorList>
            <person name="Goeker M."/>
        </authorList>
    </citation>
    <scope>NUCLEOTIDE SEQUENCE [LARGE SCALE GENOMIC DNA]</scope>
    <source>
        <strain evidence="5 6">DSM 16998</strain>
    </source>
</reference>
<dbReference type="EC" id="3.5.2.6" evidence="3"/>
<dbReference type="InterPro" id="IPR000871">
    <property type="entry name" value="Beta-lactam_class-A"/>
</dbReference>
<evidence type="ECO:0000256" key="2">
    <source>
        <dbReference type="ARBA" id="ARBA00009009"/>
    </source>
</evidence>